<gene>
    <name evidence="1" type="ORF">SMF913_25210</name>
</gene>
<proteinExistence type="predicted"/>
<evidence type="ECO:0000313" key="1">
    <source>
        <dbReference type="EMBL" id="PNG89745.1"/>
    </source>
</evidence>
<dbReference type="EMBL" id="LJIW01000002">
    <property type="protein sequence ID" value="PNG89745.1"/>
    <property type="molecule type" value="Genomic_DNA"/>
</dbReference>
<comment type="caution">
    <text evidence="1">The sequence shown here is derived from an EMBL/GenBank/DDBJ whole genome shotgun (WGS) entry which is preliminary data.</text>
</comment>
<sequence>MALRAELKAMRKENEKLAVERDILILYVGGG</sequence>
<organism evidence="1 2">
    <name type="scientific">Streptomyces malaysiensis</name>
    <dbReference type="NCBI Taxonomy" id="92644"/>
    <lineage>
        <taxon>Bacteria</taxon>
        <taxon>Bacillati</taxon>
        <taxon>Actinomycetota</taxon>
        <taxon>Actinomycetes</taxon>
        <taxon>Kitasatosporales</taxon>
        <taxon>Streptomycetaceae</taxon>
        <taxon>Streptomyces</taxon>
        <taxon>Streptomyces violaceusniger group</taxon>
    </lineage>
</organism>
<keyword evidence="2" id="KW-1185">Reference proteome</keyword>
<evidence type="ECO:0000313" key="2">
    <source>
        <dbReference type="Proteomes" id="UP000236520"/>
    </source>
</evidence>
<dbReference type="Proteomes" id="UP000236520">
    <property type="component" value="Unassembled WGS sequence"/>
</dbReference>
<accession>A0A2J7YNZ3</accession>
<name>A0A2J7YNZ3_STRMQ</name>
<dbReference type="AlphaFoldDB" id="A0A2J7YNZ3"/>
<protein>
    <submittedName>
        <fullName evidence="1">Uncharacterized protein</fullName>
    </submittedName>
</protein>
<reference evidence="1 2" key="1">
    <citation type="submission" date="2015-09" db="EMBL/GenBank/DDBJ databases">
        <title>Genome sequence, genome mining and natural product profiling of a biocontrol bacterium Streptomyces malaysiensis F913.</title>
        <authorList>
            <person name="Xu Y."/>
            <person name="Wei J."/>
            <person name="Xie J."/>
            <person name="Li T."/>
            <person name="Zhou Z."/>
        </authorList>
    </citation>
    <scope>NUCLEOTIDE SEQUENCE [LARGE SCALE GENOMIC DNA]</scope>
    <source>
        <strain evidence="1 2">F913</strain>
    </source>
</reference>